<accession>A0A450T1Y6</accession>
<name>A0A450T1Y6_9GAMM</name>
<proteinExistence type="predicted"/>
<gene>
    <name evidence="1" type="ORF">BECKDK2373B_GA0170837_10919</name>
    <name evidence="2" type="ORF">BECKDK2373C_GA0170839_11794</name>
</gene>
<dbReference type="EMBL" id="CAADEY010000179">
    <property type="protein sequence ID" value="VFJ68225.1"/>
    <property type="molecule type" value="Genomic_DNA"/>
</dbReference>
<dbReference type="AlphaFoldDB" id="A0A450T1Y6"/>
<evidence type="ECO:0000313" key="1">
    <source>
        <dbReference type="EMBL" id="VFJ60282.1"/>
    </source>
</evidence>
<protein>
    <submittedName>
        <fullName evidence="1">Uncharacterized protein</fullName>
    </submittedName>
</protein>
<sequence length="79" mass="8880">MKGTLTHPAGTTEAVTLLREGWSLLVNQLGVQKATAFVLLFERGKGDTVEEITRYWGDASIDEIHNKVCSWKQQQSSFR</sequence>
<reference evidence="1" key="1">
    <citation type="submission" date="2019-02" db="EMBL/GenBank/DDBJ databases">
        <authorList>
            <person name="Gruber-Vodicka R. H."/>
            <person name="Seah K. B. B."/>
        </authorList>
    </citation>
    <scope>NUCLEOTIDE SEQUENCE</scope>
    <source>
        <strain evidence="2">BECK_DK161</strain>
        <strain evidence="1">BECK_DK47</strain>
    </source>
</reference>
<organism evidence="1">
    <name type="scientific">Candidatus Kentrum sp. DK</name>
    <dbReference type="NCBI Taxonomy" id="2126562"/>
    <lineage>
        <taxon>Bacteria</taxon>
        <taxon>Pseudomonadati</taxon>
        <taxon>Pseudomonadota</taxon>
        <taxon>Gammaproteobacteria</taxon>
        <taxon>Candidatus Kentrum</taxon>
    </lineage>
</organism>
<dbReference type="EMBL" id="CAADEX010000091">
    <property type="protein sequence ID" value="VFJ60282.1"/>
    <property type="molecule type" value="Genomic_DNA"/>
</dbReference>
<evidence type="ECO:0000313" key="2">
    <source>
        <dbReference type="EMBL" id="VFJ68225.1"/>
    </source>
</evidence>